<proteinExistence type="predicted"/>
<accession>A0AAV5V1M2</accession>
<feature type="region of interest" description="Disordered" evidence="1">
    <location>
        <begin position="1"/>
        <end position="25"/>
    </location>
</feature>
<dbReference type="AlphaFoldDB" id="A0AAV5V1M2"/>
<comment type="caution">
    <text evidence="2">The sequence shown here is derived from an EMBL/GenBank/DDBJ whole genome shotgun (WGS) entry which is preliminary data.</text>
</comment>
<sequence>LSPPSSRIVDDDGWEDDEGEPTKERRMPNLFAYSGDGILAMTEWDFDDGSTFVRCFNLFTRCEIGCIVLPDNFGCIESMSFVNSSTILLFGCITHF</sequence>
<feature type="non-terminal residue" evidence="2">
    <location>
        <position position="96"/>
    </location>
</feature>
<dbReference type="Proteomes" id="UP001432322">
    <property type="component" value="Unassembled WGS sequence"/>
</dbReference>
<reference evidence="2" key="1">
    <citation type="submission" date="2023-10" db="EMBL/GenBank/DDBJ databases">
        <title>Genome assembly of Pristionchus species.</title>
        <authorList>
            <person name="Yoshida K."/>
            <person name="Sommer R.J."/>
        </authorList>
    </citation>
    <scope>NUCLEOTIDE SEQUENCE</scope>
    <source>
        <strain evidence="2">RS5133</strain>
    </source>
</reference>
<name>A0AAV5V1M2_9BILA</name>
<feature type="non-terminal residue" evidence="2">
    <location>
        <position position="1"/>
    </location>
</feature>
<evidence type="ECO:0000256" key="1">
    <source>
        <dbReference type="SAM" id="MobiDB-lite"/>
    </source>
</evidence>
<keyword evidence="3" id="KW-1185">Reference proteome</keyword>
<evidence type="ECO:0000313" key="2">
    <source>
        <dbReference type="EMBL" id="GMT11844.1"/>
    </source>
</evidence>
<evidence type="ECO:0000313" key="3">
    <source>
        <dbReference type="Proteomes" id="UP001432322"/>
    </source>
</evidence>
<dbReference type="EMBL" id="BTSY01000001">
    <property type="protein sequence ID" value="GMT11844.1"/>
    <property type="molecule type" value="Genomic_DNA"/>
</dbReference>
<gene>
    <name evidence="2" type="ORF">PFISCL1PPCAC_3141</name>
</gene>
<organism evidence="2 3">
    <name type="scientific">Pristionchus fissidentatus</name>
    <dbReference type="NCBI Taxonomy" id="1538716"/>
    <lineage>
        <taxon>Eukaryota</taxon>
        <taxon>Metazoa</taxon>
        <taxon>Ecdysozoa</taxon>
        <taxon>Nematoda</taxon>
        <taxon>Chromadorea</taxon>
        <taxon>Rhabditida</taxon>
        <taxon>Rhabditina</taxon>
        <taxon>Diplogasteromorpha</taxon>
        <taxon>Diplogasteroidea</taxon>
        <taxon>Neodiplogasteridae</taxon>
        <taxon>Pristionchus</taxon>
    </lineage>
</organism>
<protein>
    <submittedName>
        <fullName evidence="2">Uncharacterized protein</fullName>
    </submittedName>
</protein>